<reference evidence="4" key="2">
    <citation type="journal article" date="2014" name="ISME J.">
        <title>Microbial stratification in low pH oxic and suboxic macroscopic growths along an acid mine drainage.</title>
        <authorList>
            <person name="Mendez-Garcia C."/>
            <person name="Mesa V."/>
            <person name="Sprenger R.R."/>
            <person name="Richter M."/>
            <person name="Diez M.S."/>
            <person name="Solano J."/>
            <person name="Bargiela R."/>
            <person name="Golyshina O.V."/>
            <person name="Manteca A."/>
            <person name="Ramos J.L."/>
            <person name="Gallego J.R."/>
            <person name="Llorente I."/>
            <person name="Martins Dos Santos V.A."/>
            <person name="Jensen O.N."/>
            <person name="Pelaez A.I."/>
            <person name="Sanchez J."/>
            <person name="Ferrer M."/>
        </authorList>
    </citation>
    <scope>NUCLEOTIDE SEQUENCE</scope>
</reference>
<dbReference type="GO" id="GO:0030170">
    <property type="term" value="F:pyridoxal phosphate binding"/>
    <property type="evidence" value="ECO:0007669"/>
    <property type="project" value="TreeGrafter"/>
</dbReference>
<dbReference type="NCBIfam" id="NF011936">
    <property type="entry name" value="PRK15407.1"/>
    <property type="match status" value="1"/>
</dbReference>
<dbReference type="SUPFAM" id="SSF53383">
    <property type="entry name" value="PLP-dependent transferases"/>
    <property type="match status" value="1"/>
</dbReference>
<accession>T1B7W0</accession>
<evidence type="ECO:0000256" key="2">
    <source>
        <dbReference type="ARBA" id="ARBA00022898"/>
    </source>
</evidence>
<name>T1B7W0_9ZZZZ</name>
<dbReference type="CDD" id="cd00616">
    <property type="entry name" value="AHBA_syn"/>
    <property type="match status" value="1"/>
</dbReference>
<comment type="similarity">
    <text evidence="3">Belongs to the DegT/DnrJ/EryC1 family.</text>
</comment>
<dbReference type="Gene3D" id="3.90.1150.10">
    <property type="entry name" value="Aspartate Aminotransferase, domain 1"/>
    <property type="match status" value="1"/>
</dbReference>
<dbReference type="InterPro" id="IPR015424">
    <property type="entry name" value="PyrdxlP-dep_Trfase"/>
</dbReference>
<dbReference type="InterPro" id="IPR015422">
    <property type="entry name" value="PyrdxlP-dep_Trfase_small"/>
</dbReference>
<sequence>MLDEWITAGRYSEEFEYQLSHFLGVYSAMIVNSGSSANLVALSSLTSPSLGNDRMSKGDEVITVAAGFPTTVNPIVQNGMVPVFVDIEEGTYNINPDQIEDAISDRTKAIMVAHTLGNPFNLNKISKISKDYSLFLIEDNCDALGSEYKGKKTGSFGDLSTLSFYPAHHITMGEGGAVMTNNPKLERIARSFRDWGRDCYCETGASNSCGMRFTQQFGELPLGYDHKFVYSHIGYNLKGTDLQAAIGVAQLRKLDQFITARKNNFDYLYSRLKEHEELFILPKKLKESNPSWFAFPLTVRKDASFSRNEITSFLEDKKIMTRTLFAGNLIRQPAYIGVDKRIASSLEVTDNTMLNSFFIGVYPGLTT</sequence>
<dbReference type="GO" id="GO:0008483">
    <property type="term" value="F:transaminase activity"/>
    <property type="evidence" value="ECO:0007669"/>
    <property type="project" value="TreeGrafter"/>
</dbReference>
<dbReference type="InterPro" id="IPR015421">
    <property type="entry name" value="PyrdxlP-dep_Trfase_major"/>
</dbReference>
<dbReference type="GO" id="GO:0000271">
    <property type="term" value="P:polysaccharide biosynthetic process"/>
    <property type="evidence" value="ECO:0007669"/>
    <property type="project" value="TreeGrafter"/>
</dbReference>
<dbReference type="AlphaFoldDB" id="T1B7W0"/>
<dbReference type="PANTHER" id="PTHR30244:SF34">
    <property type="entry name" value="DTDP-4-AMINO-4,6-DIDEOXYGALACTOSE TRANSAMINASE"/>
    <property type="match status" value="1"/>
</dbReference>
<feature type="non-terminal residue" evidence="4">
    <location>
        <position position="367"/>
    </location>
</feature>
<evidence type="ECO:0000256" key="1">
    <source>
        <dbReference type="ARBA" id="ARBA00001933"/>
    </source>
</evidence>
<evidence type="ECO:0000313" key="4">
    <source>
        <dbReference type="EMBL" id="EQD65977.1"/>
    </source>
</evidence>
<dbReference type="InterPro" id="IPR000653">
    <property type="entry name" value="DegT/StrS_aminotransferase"/>
</dbReference>
<comment type="caution">
    <text evidence="4">The sequence shown here is derived from an EMBL/GenBank/DDBJ whole genome shotgun (WGS) entry which is preliminary data.</text>
</comment>
<organism evidence="4">
    <name type="scientific">mine drainage metagenome</name>
    <dbReference type="NCBI Taxonomy" id="410659"/>
    <lineage>
        <taxon>unclassified sequences</taxon>
        <taxon>metagenomes</taxon>
        <taxon>ecological metagenomes</taxon>
    </lineage>
</organism>
<dbReference type="Pfam" id="PF01041">
    <property type="entry name" value="DegT_DnrJ_EryC1"/>
    <property type="match status" value="1"/>
</dbReference>
<evidence type="ECO:0000256" key="3">
    <source>
        <dbReference type="ARBA" id="ARBA00037999"/>
    </source>
</evidence>
<dbReference type="EMBL" id="AUZX01005951">
    <property type="protein sequence ID" value="EQD65977.1"/>
    <property type="molecule type" value="Genomic_DNA"/>
</dbReference>
<protein>
    <submittedName>
        <fullName evidence="4">Dehydratase RfbH</fullName>
    </submittedName>
</protein>
<gene>
    <name evidence="4" type="ORF">B1A_08315</name>
</gene>
<keyword evidence="2" id="KW-0663">Pyridoxal phosphate</keyword>
<comment type="cofactor">
    <cofactor evidence="1">
        <name>pyridoxal 5'-phosphate</name>
        <dbReference type="ChEBI" id="CHEBI:597326"/>
    </cofactor>
</comment>
<proteinExistence type="inferred from homology"/>
<dbReference type="PANTHER" id="PTHR30244">
    <property type="entry name" value="TRANSAMINASE"/>
    <property type="match status" value="1"/>
</dbReference>
<dbReference type="FunFam" id="3.40.640.10:FF:000079">
    <property type="entry name" value="LPS biosynthesis protein"/>
    <property type="match status" value="1"/>
</dbReference>
<dbReference type="Gene3D" id="3.40.640.10">
    <property type="entry name" value="Type I PLP-dependent aspartate aminotransferase-like (Major domain)"/>
    <property type="match status" value="1"/>
</dbReference>
<dbReference type="PIRSF" id="PIRSF000390">
    <property type="entry name" value="PLP_StrS"/>
    <property type="match status" value="1"/>
</dbReference>
<reference evidence="4" key="1">
    <citation type="submission" date="2013-08" db="EMBL/GenBank/DDBJ databases">
        <authorList>
            <person name="Mendez C."/>
            <person name="Richter M."/>
            <person name="Ferrer M."/>
            <person name="Sanchez J."/>
        </authorList>
    </citation>
    <scope>NUCLEOTIDE SEQUENCE</scope>
</reference>